<feature type="transmembrane region" description="Helical" evidence="7">
    <location>
        <begin position="200"/>
        <end position="223"/>
    </location>
</feature>
<feature type="transmembrane region" description="Helical" evidence="7">
    <location>
        <begin position="261"/>
        <end position="280"/>
    </location>
</feature>
<dbReference type="PANTHER" id="PTHR43124">
    <property type="entry name" value="PURINE EFFLUX PUMP PBUE"/>
    <property type="match status" value="1"/>
</dbReference>
<comment type="caution">
    <text evidence="10">The sequence shown here is derived from an EMBL/GenBank/DDBJ whole genome shotgun (WGS) entry which is preliminary data.</text>
</comment>
<name>A0ABU3X781_9BACI</name>
<feature type="transmembrane region" description="Helical" evidence="7">
    <location>
        <begin position="235"/>
        <end position="254"/>
    </location>
</feature>
<reference evidence="10 11" key="1">
    <citation type="submission" date="2023-10" db="EMBL/GenBank/DDBJ databases">
        <title>Screening of Alkalihalobacillus lindianensis BZ-TG-R113 and Its Alleviation of Salt Stress on Rapeseed Growth.</title>
        <authorList>
            <person name="Zhao B."/>
            <person name="Guo T."/>
        </authorList>
    </citation>
    <scope>NUCLEOTIDE SEQUENCE [LARGE SCALE GENOMIC DNA]</scope>
    <source>
        <strain evidence="10 11">BZ-TG-R113</strain>
    </source>
</reference>
<feature type="chain" id="PRO_5045135864" evidence="8">
    <location>
        <begin position="30"/>
        <end position="396"/>
    </location>
</feature>
<keyword evidence="8" id="KW-0732">Signal</keyword>
<feature type="signal peptide" evidence="8">
    <location>
        <begin position="1"/>
        <end position="29"/>
    </location>
</feature>
<evidence type="ECO:0000259" key="9">
    <source>
        <dbReference type="PROSITE" id="PS50850"/>
    </source>
</evidence>
<feature type="transmembrane region" description="Helical" evidence="7">
    <location>
        <begin position="72"/>
        <end position="90"/>
    </location>
</feature>
<keyword evidence="11" id="KW-1185">Reference proteome</keyword>
<keyword evidence="3" id="KW-1003">Cell membrane</keyword>
<evidence type="ECO:0000313" key="11">
    <source>
        <dbReference type="Proteomes" id="UP001287282"/>
    </source>
</evidence>
<dbReference type="EMBL" id="JAWJBA010000001">
    <property type="protein sequence ID" value="MDV2683751.1"/>
    <property type="molecule type" value="Genomic_DNA"/>
</dbReference>
<evidence type="ECO:0000256" key="5">
    <source>
        <dbReference type="ARBA" id="ARBA00022989"/>
    </source>
</evidence>
<keyword evidence="5 7" id="KW-1133">Transmembrane helix</keyword>
<dbReference type="InterPro" id="IPR011701">
    <property type="entry name" value="MFS"/>
</dbReference>
<accession>A0ABU3X781</accession>
<evidence type="ECO:0000313" key="10">
    <source>
        <dbReference type="EMBL" id="MDV2683751.1"/>
    </source>
</evidence>
<gene>
    <name evidence="10" type="ORF">RYX56_05095</name>
</gene>
<keyword evidence="2" id="KW-0813">Transport</keyword>
<evidence type="ECO:0000256" key="8">
    <source>
        <dbReference type="SAM" id="SignalP"/>
    </source>
</evidence>
<dbReference type="InterPro" id="IPR036259">
    <property type="entry name" value="MFS_trans_sf"/>
</dbReference>
<organism evidence="10 11">
    <name type="scientific">Alkalihalophilus lindianensis</name>
    <dbReference type="NCBI Taxonomy" id="1630542"/>
    <lineage>
        <taxon>Bacteria</taxon>
        <taxon>Bacillati</taxon>
        <taxon>Bacillota</taxon>
        <taxon>Bacilli</taxon>
        <taxon>Bacillales</taxon>
        <taxon>Bacillaceae</taxon>
        <taxon>Alkalihalophilus</taxon>
    </lineage>
</organism>
<evidence type="ECO:0000256" key="4">
    <source>
        <dbReference type="ARBA" id="ARBA00022692"/>
    </source>
</evidence>
<dbReference type="InterPro" id="IPR020846">
    <property type="entry name" value="MFS_dom"/>
</dbReference>
<evidence type="ECO:0000256" key="1">
    <source>
        <dbReference type="ARBA" id="ARBA00004651"/>
    </source>
</evidence>
<feature type="transmembrane region" description="Helical" evidence="7">
    <location>
        <begin position="135"/>
        <end position="156"/>
    </location>
</feature>
<evidence type="ECO:0000256" key="3">
    <source>
        <dbReference type="ARBA" id="ARBA00022475"/>
    </source>
</evidence>
<dbReference type="InterPro" id="IPR050189">
    <property type="entry name" value="MFS_Efflux_Transporters"/>
</dbReference>
<protein>
    <submittedName>
        <fullName evidence="10">MFS transporter</fullName>
    </submittedName>
</protein>
<proteinExistence type="predicted"/>
<dbReference type="Pfam" id="PF07690">
    <property type="entry name" value="MFS_1"/>
    <property type="match status" value="1"/>
</dbReference>
<dbReference type="Proteomes" id="UP001287282">
    <property type="component" value="Unassembled WGS sequence"/>
</dbReference>
<evidence type="ECO:0000256" key="6">
    <source>
        <dbReference type="ARBA" id="ARBA00023136"/>
    </source>
</evidence>
<dbReference type="SUPFAM" id="SSF103473">
    <property type="entry name" value="MFS general substrate transporter"/>
    <property type="match status" value="1"/>
</dbReference>
<evidence type="ECO:0000256" key="7">
    <source>
        <dbReference type="SAM" id="Phobius"/>
    </source>
</evidence>
<dbReference type="CDD" id="cd17473">
    <property type="entry name" value="MFS_arabinose_efflux_permease_like"/>
    <property type="match status" value="1"/>
</dbReference>
<feature type="transmembrane region" description="Helical" evidence="7">
    <location>
        <begin position="45"/>
        <end position="65"/>
    </location>
</feature>
<keyword evidence="4 7" id="KW-0812">Transmembrane</keyword>
<keyword evidence="6 7" id="KW-0472">Membrane</keyword>
<dbReference type="PROSITE" id="PS50850">
    <property type="entry name" value="MFS"/>
    <property type="match status" value="1"/>
</dbReference>
<evidence type="ECO:0000256" key="2">
    <source>
        <dbReference type="ARBA" id="ARBA00022448"/>
    </source>
</evidence>
<feature type="transmembrane region" description="Helical" evidence="7">
    <location>
        <begin position="162"/>
        <end position="179"/>
    </location>
</feature>
<dbReference type="Gene3D" id="1.20.1250.20">
    <property type="entry name" value="MFS general substrate transporter like domains"/>
    <property type="match status" value="1"/>
</dbReference>
<comment type="subcellular location">
    <subcellularLocation>
        <location evidence="1">Cell membrane</location>
        <topology evidence="1">Multi-pass membrane protein</topology>
    </subcellularLocation>
</comment>
<feature type="transmembrane region" description="Helical" evidence="7">
    <location>
        <begin position="286"/>
        <end position="308"/>
    </location>
</feature>
<feature type="transmembrane region" description="Helical" evidence="7">
    <location>
        <begin position="356"/>
        <end position="376"/>
    </location>
</feature>
<dbReference type="RefSeq" id="WP_317121045.1">
    <property type="nucleotide sequence ID" value="NZ_JAWJBA010000001.1"/>
</dbReference>
<feature type="domain" description="Major facilitator superfamily (MFS) profile" evidence="9">
    <location>
        <begin position="1"/>
        <end position="380"/>
    </location>
</feature>
<feature type="transmembrane region" description="Helical" evidence="7">
    <location>
        <begin position="320"/>
        <end position="336"/>
    </location>
</feature>
<feature type="transmembrane region" description="Helical" evidence="7">
    <location>
        <begin position="96"/>
        <end position="123"/>
    </location>
</feature>
<dbReference type="PANTHER" id="PTHR43124:SF3">
    <property type="entry name" value="CHLORAMPHENICOL EFFLUX PUMP RV0191"/>
    <property type="match status" value="1"/>
</dbReference>
<sequence>MNKSLLKMAILSISLLTVMAGAAVAPALADISAAFPGASETTIKLIMTLPSVMIIPFTFLSSYLTRKITKKTLVFIGIFFYVIGGVGGGLVPTIEWLLVCRAILGIGVGFLMPTSTSLVADFFDGEERTATMGQVSAANNFGGIVLFLSSGLLAALSWRITFSVYLVALIVAIVVFFFLPKRSPETIPVGTTLAPLPKRLYLLGAGMFFLVLAFYSIPTNMALYLNQEGLGSSQLAGMVIAIATAFGLIAGMLLRKMNQLLKTFVIPSQLVMMASGFLIIGFTTNLFFLAVGVGLMGFGFGVIMPTVFDRVSREVPRVQTVQAMALVTSMLFLGQFSSPIVLDAVGMIANQESIRFTYQFVGVAMLTVAFIHLLIVEKNRPKGIILKKEASSFQDR</sequence>